<dbReference type="Proteomes" id="UP000812277">
    <property type="component" value="Unassembled WGS sequence"/>
</dbReference>
<accession>A0ABS7D5T5</accession>
<evidence type="ECO:0000313" key="2">
    <source>
        <dbReference type="Proteomes" id="UP000812277"/>
    </source>
</evidence>
<evidence type="ECO:0000313" key="1">
    <source>
        <dbReference type="EMBL" id="MBW7475245.1"/>
    </source>
</evidence>
<organism evidence="1 2">
    <name type="scientific">Paenibacillus oenotherae</name>
    <dbReference type="NCBI Taxonomy" id="1435645"/>
    <lineage>
        <taxon>Bacteria</taxon>
        <taxon>Bacillati</taxon>
        <taxon>Bacillota</taxon>
        <taxon>Bacilli</taxon>
        <taxon>Bacillales</taxon>
        <taxon>Paenibacillaceae</taxon>
        <taxon>Paenibacillus</taxon>
    </lineage>
</organism>
<dbReference type="RefSeq" id="WP_219872495.1">
    <property type="nucleotide sequence ID" value="NZ_JAHZIJ010000006.1"/>
</dbReference>
<protein>
    <submittedName>
        <fullName evidence="1">Uncharacterized protein</fullName>
    </submittedName>
</protein>
<proteinExistence type="predicted"/>
<keyword evidence="2" id="KW-1185">Reference proteome</keyword>
<reference evidence="1 2" key="1">
    <citation type="submission" date="2021-07" db="EMBL/GenBank/DDBJ databases">
        <title>Paenibacillus radiodurans sp. nov., isolated from the southeastern edge of Tengger Desert.</title>
        <authorList>
            <person name="Zhang G."/>
        </authorList>
    </citation>
    <scope>NUCLEOTIDE SEQUENCE [LARGE SCALE GENOMIC DNA]</scope>
    <source>
        <strain evidence="1 2">DT7-4</strain>
    </source>
</reference>
<gene>
    <name evidence="1" type="ORF">K0T92_10850</name>
</gene>
<name>A0ABS7D5T5_9BACL</name>
<comment type="caution">
    <text evidence="1">The sequence shown here is derived from an EMBL/GenBank/DDBJ whole genome shotgun (WGS) entry which is preliminary data.</text>
</comment>
<dbReference type="EMBL" id="JAHZIJ010000006">
    <property type="protein sequence ID" value="MBW7475245.1"/>
    <property type="molecule type" value="Genomic_DNA"/>
</dbReference>
<sequence>MLNEFIVDLCFIRPQTEHGSPFPQMESELNLLFSTSAASAVPCYVDRKREEGLDIAVAQVSGLSVWSSEREVIAYMENGMEQASLNWLSGYRVQVIPKEDAGTCCLKK</sequence>